<feature type="region of interest" description="Disordered" evidence="1">
    <location>
        <begin position="1"/>
        <end position="75"/>
    </location>
</feature>
<reference evidence="2 3" key="1">
    <citation type="submission" date="2019-09" db="EMBL/GenBank/DDBJ databases">
        <title>A chromosome-level genome assembly of the Chinese tupelo Nyssa sinensis.</title>
        <authorList>
            <person name="Yang X."/>
            <person name="Kang M."/>
            <person name="Yang Y."/>
            <person name="Xiong H."/>
            <person name="Wang M."/>
            <person name="Zhang Z."/>
            <person name="Wang Z."/>
            <person name="Wu H."/>
            <person name="Ma T."/>
            <person name="Liu J."/>
            <person name="Xi Z."/>
        </authorList>
    </citation>
    <scope>NUCLEOTIDE SEQUENCE [LARGE SCALE GENOMIC DNA]</scope>
    <source>
        <strain evidence="2">J267</strain>
        <tissue evidence="2">Leaf</tissue>
    </source>
</reference>
<organism evidence="2 3">
    <name type="scientific">Nyssa sinensis</name>
    <dbReference type="NCBI Taxonomy" id="561372"/>
    <lineage>
        <taxon>Eukaryota</taxon>
        <taxon>Viridiplantae</taxon>
        <taxon>Streptophyta</taxon>
        <taxon>Embryophyta</taxon>
        <taxon>Tracheophyta</taxon>
        <taxon>Spermatophyta</taxon>
        <taxon>Magnoliopsida</taxon>
        <taxon>eudicotyledons</taxon>
        <taxon>Gunneridae</taxon>
        <taxon>Pentapetalae</taxon>
        <taxon>asterids</taxon>
        <taxon>Cornales</taxon>
        <taxon>Nyssaceae</taxon>
        <taxon>Nyssa</taxon>
    </lineage>
</organism>
<proteinExistence type="predicted"/>
<dbReference type="EMBL" id="CM018032">
    <property type="protein sequence ID" value="KAA8547050.1"/>
    <property type="molecule type" value="Genomic_DNA"/>
</dbReference>
<sequence length="111" mass="11995">MAPTAVQRSGLNTGPHAQEEVTPPFVDSTRSTTLPHKGLVPPSQVKSSSPASSHIPKGVNMPTTTVPPHGAFERFPTPQEFLTDEVLQETRAQHSPHQFCRISVVVEDGSF</sequence>
<feature type="compositionally biased region" description="Low complexity" evidence="1">
    <location>
        <begin position="41"/>
        <end position="53"/>
    </location>
</feature>
<feature type="compositionally biased region" description="Polar residues" evidence="1">
    <location>
        <begin position="1"/>
        <end position="12"/>
    </location>
</feature>
<name>A0A5J5BYN7_9ASTE</name>
<dbReference type="Proteomes" id="UP000325577">
    <property type="component" value="Linkage Group LG1"/>
</dbReference>
<dbReference type="AlphaFoldDB" id="A0A5J5BYN7"/>
<evidence type="ECO:0000313" key="2">
    <source>
        <dbReference type="EMBL" id="KAA8547050.1"/>
    </source>
</evidence>
<evidence type="ECO:0000313" key="3">
    <source>
        <dbReference type="Proteomes" id="UP000325577"/>
    </source>
</evidence>
<evidence type="ECO:0000256" key="1">
    <source>
        <dbReference type="SAM" id="MobiDB-lite"/>
    </source>
</evidence>
<gene>
    <name evidence="2" type="ORF">F0562_003479</name>
</gene>
<accession>A0A5J5BYN7</accession>
<protein>
    <submittedName>
        <fullName evidence="2">Uncharacterized protein</fullName>
    </submittedName>
</protein>
<keyword evidence="3" id="KW-1185">Reference proteome</keyword>